<dbReference type="AlphaFoldDB" id="A0A438BWZ0"/>
<dbReference type="InterPro" id="IPR050951">
    <property type="entry name" value="Retrovirus_Pol_polyprotein"/>
</dbReference>
<gene>
    <name evidence="9" type="primary">pol_1511</name>
    <name evidence="9" type="ORF">CK203_094690</name>
</gene>
<proteinExistence type="predicted"/>
<sequence>MSIEGLYRYLGILVGLVECQAKVTGINGQGQSSSTRGNSFDDFKKLGPLTFLLIATKEKKTLKFQDGMKPYLKNKISILKLSVYSEMVDRTLIAEKDNEELHQYREQQRKRNRNDGAHGNQAQKKDLWFEIVQKNKKFVFGKPKEKNKRIDRSPRLKGGKGCQGFLAYVVNEENDLKLEDIPFVRDYHDVFLDDPPGLPPERKVEFTIDLALETTPISKAPYRMAPMELKEEEHERHLSIVLQTLKDKQLYAKLKKCEFWLDKVSFLGHVVTKDGISIDLGKFPRVKEHMGDNSYFDYPFKLKRLKPYEGNYPTRDLELAAMVFALKIWRHFLFGETCEIFTDHKSLKYLFSQKELNMRQRRWIELLKDYDCIIQYHPGKMNVVVDALSRKSVLMEEVKRGSKPDFVLSDDGILRFGTRLCVLNDGDLRKELLEEAHCSKFAIHPGGTKMYRDLKQNYWWPGMKRDCGPFPNPPTSATRDLKQ</sequence>
<evidence type="ECO:0000256" key="6">
    <source>
        <dbReference type="ARBA" id="ARBA00022918"/>
    </source>
</evidence>
<dbReference type="Proteomes" id="UP000288805">
    <property type="component" value="Unassembled WGS sequence"/>
</dbReference>
<evidence type="ECO:0000259" key="8">
    <source>
        <dbReference type="Pfam" id="PF17921"/>
    </source>
</evidence>
<keyword evidence="6" id="KW-0695">RNA-directed DNA polymerase</keyword>
<dbReference type="PANTHER" id="PTHR37984:SF5">
    <property type="entry name" value="PROTEIN NYNRIN-LIKE"/>
    <property type="match status" value="1"/>
</dbReference>
<evidence type="ECO:0000313" key="9">
    <source>
        <dbReference type="EMBL" id="RVW15458.1"/>
    </source>
</evidence>
<dbReference type="PANTHER" id="PTHR37984">
    <property type="entry name" value="PROTEIN CBG26694"/>
    <property type="match status" value="1"/>
</dbReference>
<keyword evidence="5" id="KW-0378">Hydrolase</keyword>
<dbReference type="GO" id="GO:0004519">
    <property type="term" value="F:endonuclease activity"/>
    <property type="evidence" value="ECO:0007669"/>
    <property type="project" value="UniProtKB-KW"/>
</dbReference>
<feature type="domain" description="Integrase zinc-binding" evidence="8">
    <location>
        <begin position="426"/>
        <end position="467"/>
    </location>
</feature>
<name>A0A438BWZ0_VITVI</name>
<dbReference type="SUPFAM" id="SSF56672">
    <property type="entry name" value="DNA/RNA polymerases"/>
    <property type="match status" value="1"/>
</dbReference>
<reference evidence="9 10" key="1">
    <citation type="journal article" date="2018" name="PLoS Genet.">
        <title>Population sequencing reveals clonal diversity and ancestral inbreeding in the grapevine cultivar Chardonnay.</title>
        <authorList>
            <person name="Roach M.J."/>
            <person name="Johnson D.L."/>
            <person name="Bohlmann J."/>
            <person name="van Vuuren H.J."/>
            <person name="Jones S.J."/>
            <person name="Pretorius I.S."/>
            <person name="Schmidt S.A."/>
            <person name="Borneman A.R."/>
        </authorList>
    </citation>
    <scope>NUCLEOTIDE SEQUENCE [LARGE SCALE GENOMIC DNA]</scope>
    <source>
        <strain evidence="10">cv. Chardonnay</strain>
        <tissue evidence="9">Leaf</tissue>
    </source>
</reference>
<dbReference type="Gene3D" id="3.30.70.270">
    <property type="match status" value="1"/>
</dbReference>
<evidence type="ECO:0000259" key="7">
    <source>
        <dbReference type="Pfam" id="PF17917"/>
    </source>
</evidence>
<evidence type="ECO:0000313" key="10">
    <source>
        <dbReference type="Proteomes" id="UP000288805"/>
    </source>
</evidence>
<keyword evidence="2" id="KW-0548">Nucleotidyltransferase</keyword>
<evidence type="ECO:0000256" key="3">
    <source>
        <dbReference type="ARBA" id="ARBA00022722"/>
    </source>
</evidence>
<accession>A0A438BWZ0</accession>
<dbReference type="CDD" id="cd09274">
    <property type="entry name" value="RNase_HI_RT_Ty3"/>
    <property type="match status" value="1"/>
</dbReference>
<dbReference type="Pfam" id="PF17917">
    <property type="entry name" value="RT_RNaseH"/>
    <property type="match status" value="1"/>
</dbReference>
<evidence type="ECO:0000256" key="5">
    <source>
        <dbReference type="ARBA" id="ARBA00022801"/>
    </source>
</evidence>
<dbReference type="InterPro" id="IPR041588">
    <property type="entry name" value="Integrase_H2C2"/>
</dbReference>
<keyword evidence="1" id="KW-0808">Transferase</keyword>
<dbReference type="GO" id="GO:0016787">
    <property type="term" value="F:hydrolase activity"/>
    <property type="evidence" value="ECO:0007669"/>
    <property type="project" value="UniProtKB-KW"/>
</dbReference>
<dbReference type="InterPro" id="IPR043128">
    <property type="entry name" value="Rev_trsase/Diguanyl_cyclase"/>
</dbReference>
<dbReference type="Pfam" id="PF17921">
    <property type="entry name" value="Integrase_H2C2"/>
    <property type="match status" value="1"/>
</dbReference>
<comment type="caution">
    <text evidence="9">The sequence shown here is derived from an EMBL/GenBank/DDBJ whole genome shotgun (WGS) entry which is preliminary data.</text>
</comment>
<evidence type="ECO:0000256" key="2">
    <source>
        <dbReference type="ARBA" id="ARBA00022695"/>
    </source>
</evidence>
<dbReference type="Gene3D" id="1.10.340.70">
    <property type="match status" value="1"/>
</dbReference>
<dbReference type="GO" id="GO:0003964">
    <property type="term" value="F:RNA-directed DNA polymerase activity"/>
    <property type="evidence" value="ECO:0007669"/>
    <property type="project" value="UniProtKB-KW"/>
</dbReference>
<feature type="domain" description="Reverse transcriptase RNase H-like" evidence="7">
    <location>
        <begin position="303"/>
        <end position="370"/>
    </location>
</feature>
<dbReference type="EMBL" id="QGNW01002600">
    <property type="protein sequence ID" value="RVW15458.1"/>
    <property type="molecule type" value="Genomic_DNA"/>
</dbReference>
<evidence type="ECO:0000256" key="1">
    <source>
        <dbReference type="ARBA" id="ARBA00022679"/>
    </source>
</evidence>
<dbReference type="InterPro" id="IPR041373">
    <property type="entry name" value="RT_RNaseH"/>
</dbReference>
<keyword evidence="4" id="KW-0255">Endonuclease</keyword>
<dbReference type="InterPro" id="IPR043502">
    <property type="entry name" value="DNA/RNA_pol_sf"/>
</dbReference>
<protein>
    <submittedName>
        <fullName evidence="9">Retrovirus-related Pol polyprotein from transposon 17.6</fullName>
    </submittedName>
</protein>
<evidence type="ECO:0000256" key="4">
    <source>
        <dbReference type="ARBA" id="ARBA00022759"/>
    </source>
</evidence>
<keyword evidence="3" id="KW-0540">Nuclease</keyword>
<organism evidence="9 10">
    <name type="scientific">Vitis vinifera</name>
    <name type="common">Grape</name>
    <dbReference type="NCBI Taxonomy" id="29760"/>
    <lineage>
        <taxon>Eukaryota</taxon>
        <taxon>Viridiplantae</taxon>
        <taxon>Streptophyta</taxon>
        <taxon>Embryophyta</taxon>
        <taxon>Tracheophyta</taxon>
        <taxon>Spermatophyta</taxon>
        <taxon>Magnoliopsida</taxon>
        <taxon>eudicotyledons</taxon>
        <taxon>Gunneridae</taxon>
        <taxon>Pentapetalae</taxon>
        <taxon>rosids</taxon>
        <taxon>Vitales</taxon>
        <taxon>Vitaceae</taxon>
        <taxon>Viteae</taxon>
        <taxon>Vitis</taxon>
    </lineage>
</organism>